<feature type="non-terminal residue" evidence="2">
    <location>
        <position position="86"/>
    </location>
</feature>
<accession>A0A8J5IY36</accession>
<feature type="non-terminal residue" evidence="2">
    <location>
        <position position="1"/>
    </location>
</feature>
<protein>
    <submittedName>
        <fullName evidence="2">Uncharacterized protein</fullName>
    </submittedName>
</protein>
<feature type="region of interest" description="Disordered" evidence="1">
    <location>
        <begin position="1"/>
        <end position="86"/>
    </location>
</feature>
<organism evidence="2 3">
    <name type="scientific">Phytophthora aleatoria</name>
    <dbReference type="NCBI Taxonomy" id="2496075"/>
    <lineage>
        <taxon>Eukaryota</taxon>
        <taxon>Sar</taxon>
        <taxon>Stramenopiles</taxon>
        <taxon>Oomycota</taxon>
        <taxon>Peronosporomycetes</taxon>
        <taxon>Peronosporales</taxon>
        <taxon>Peronosporaceae</taxon>
        <taxon>Phytophthora</taxon>
    </lineage>
</organism>
<name>A0A8J5IY36_9STRA</name>
<dbReference type="Proteomes" id="UP000709295">
    <property type="component" value="Unassembled WGS sequence"/>
</dbReference>
<comment type="caution">
    <text evidence="2">The sequence shown here is derived from an EMBL/GenBank/DDBJ whole genome shotgun (WGS) entry which is preliminary data.</text>
</comment>
<evidence type="ECO:0000313" key="3">
    <source>
        <dbReference type="Proteomes" id="UP000709295"/>
    </source>
</evidence>
<reference evidence="2" key="1">
    <citation type="submission" date="2021-01" db="EMBL/GenBank/DDBJ databases">
        <title>Phytophthora aleatoria, a newly-described species from Pinus radiata is distinct from Phytophthora cactorum isolates based on comparative genomics.</title>
        <authorList>
            <person name="Mcdougal R."/>
            <person name="Panda P."/>
            <person name="Williams N."/>
            <person name="Studholme D.J."/>
        </authorList>
    </citation>
    <scope>NUCLEOTIDE SEQUENCE</scope>
    <source>
        <strain evidence="2">NZFS 4037</strain>
    </source>
</reference>
<feature type="compositionally biased region" description="Low complexity" evidence="1">
    <location>
        <begin position="58"/>
        <end position="73"/>
    </location>
</feature>
<proteinExistence type="predicted"/>
<dbReference type="AlphaFoldDB" id="A0A8J5IY36"/>
<evidence type="ECO:0000313" key="2">
    <source>
        <dbReference type="EMBL" id="KAG6945424.1"/>
    </source>
</evidence>
<evidence type="ECO:0000256" key="1">
    <source>
        <dbReference type="SAM" id="MobiDB-lite"/>
    </source>
</evidence>
<sequence>QTTTKKAGNEKLASLPIHSTQATHVHSEGEASRRPTRSRCRRGGSCEDPGVSSQQRVQLAQAGGEAAGLQGAQNVQDAQGPRAEGV</sequence>
<dbReference type="EMBL" id="JAENGY010002110">
    <property type="protein sequence ID" value="KAG6945424.1"/>
    <property type="molecule type" value="Genomic_DNA"/>
</dbReference>
<gene>
    <name evidence="2" type="ORF">JG688_00016568</name>
</gene>
<keyword evidence="3" id="KW-1185">Reference proteome</keyword>